<sequence length="105" mass="11640">MVSQVQDDSFNKEVIQSSLPVLVDFWAPWCGPCRMIAPIIEEIANDFNGSVKVVKINTDKSPTIADKYGIRSIPTVMVFIKGEKVDTVIGAVPKSTLINKIKKYL</sequence>
<dbReference type="NCBIfam" id="TIGR01068">
    <property type="entry name" value="thioredoxin"/>
    <property type="match status" value="1"/>
</dbReference>
<keyword evidence="5 8" id="KW-0676">Redox-active center</keyword>
<dbReference type="GeneID" id="33361717"/>
<dbReference type="PANTHER" id="PTHR45663">
    <property type="entry name" value="GEO12009P1"/>
    <property type="match status" value="1"/>
</dbReference>
<organism evidence="10">
    <name type="scientific">Taenioma perpusillum</name>
    <dbReference type="NCBI Taxonomy" id="210852"/>
    <lineage>
        <taxon>Eukaryota</taxon>
        <taxon>Rhodophyta</taxon>
        <taxon>Florideophyceae</taxon>
        <taxon>Rhodymeniophycidae</taxon>
        <taxon>Ceramiales</taxon>
        <taxon>Delesseriaceae</taxon>
        <taxon>Taenioma</taxon>
    </lineage>
</organism>
<keyword evidence="10" id="KW-0934">Plastid</keyword>
<dbReference type="GO" id="GO:0005737">
    <property type="term" value="C:cytoplasm"/>
    <property type="evidence" value="ECO:0007669"/>
    <property type="project" value="TreeGrafter"/>
</dbReference>
<reference evidence="10" key="1">
    <citation type="journal article" date="2017" name="J. Phycol.">
        <title>Analysis of chloroplast genomes and a supermatrix inform reclassification of the Rhodomelaceae (Rhodophyta).</title>
        <authorList>
            <person name="Diaz-Tapia P."/>
            <person name="Maggs C.A."/>
            <person name="West J.A."/>
            <person name="Verbruggen H."/>
        </authorList>
    </citation>
    <scope>NUCLEOTIDE SEQUENCE</scope>
    <source>
        <strain evidence="10">PD1676</strain>
    </source>
</reference>
<evidence type="ECO:0000313" key="10">
    <source>
        <dbReference type="EMBL" id="ARW68477.1"/>
    </source>
</evidence>
<name>A0A1Z1MQW6_9FLOR</name>
<feature type="active site" description="Nucleophile" evidence="7">
    <location>
        <position position="33"/>
    </location>
</feature>
<feature type="domain" description="Thioredoxin" evidence="9">
    <location>
        <begin position="1"/>
        <end position="105"/>
    </location>
</feature>
<keyword evidence="4 8" id="KW-1015">Disulfide bond</keyword>
<evidence type="ECO:0000256" key="6">
    <source>
        <dbReference type="PIRNR" id="PIRNR000077"/>
    </source>
</evidence>
<dbReference type="SUPFAM" id="SSF52833">
    <property type="entry name" value="Thioredoxin-like"/>
    <property type="match status" value="1"/>
</dbReference>
<evidence type="ECO:0000256" key="1">
    <source>
        <dbReference type="ARBA" id="ARBA00003318"/>
    </source>
</evidence>
<dbReference type="InterPro" id="IPR017937">
    <property type="entry name" value="Thioredoxin_CS"/>
</dbReference>
<dbReference type="RefSeq" id="YP_009399080.1">
    <property type="nucleotide sequence ID" value="NC_035295.1"/>
</dbReference>
<dbReference type="FunFam" id="3.40.30.10:FF:000001">
    <property type="entry name" value="Thioredoxin"/>
    <property type="match status" value="1"/>
</dbReference>
<dbReference type="PRINTS" id="PR00421">
    <property type="entry name" value="THIOREDOXIN"/>
</dbReference>
<gene>
    <name evidence="10" type="primary">trxA</name>
</gene>
<protein>
    <recommendedName>
        <fullName evidence="6">Thioredoxin</fullName>
    </recommendedName>
</protein>
<feature type="site" description="Contributes to redox potential value" evidence="7">
    <location>
        <position position="31"/>
    </location>
</feature>
<proteinExistence type="inferred from homology"/>
<dbReference type="EMBL" id="MF101452">
    <property type="protein sequence ID" value="ARW68477.1"/>
    <property type="molecule type" value="Genomic_DNA"/>
</dbReference>
<evidence type="ECO:0000256" key="3">
    <source>
        <dbReference type="ARBA" id="ARBA00022982"/>
    </source>
</evidence>
<evidence type="ECO:0000256" key="5">
    <source>
        <dbReference type="ARBA" id="ARBA00023284"/>
    </source>
</evidence>
<evidence type="ECO:0000256" key="2">
    <source>
        <dbReference type="ARBA" id="ARBA00022448"/>
    </source>
</evidence>
<comment type="function">
    <text evidence="1">Participates in various redox reactions through the reversible oxidation of its active center dithiol to a disulfide and catalyzes dithiol-disulfide exchange reactions.</text>
</comment>
<comment type="similarity">
    <text evidence="6">Belongs to the thioredoxin family.</text>
</comment>
<accession>A0A1Z1MQW6</accession>
<dbReference type="InterPro" id="IPR005746">
    <property type="entry name" value="Thioredoxin"/>
</dbReference>
<feature type="disulfide bond" description="Redox-active" evidence="8">
    <location>
        <begin position="30"/>
        <end position="33"/>
    </location>
</feature>
<evidence type="ECO:0000256" key="7">
    <source>
        <dbReference type="PIRSR" id="PIRSR000077-1"/>
    </source>
</evidence>
<evidence type="ECO:0000259" key="9">
    <source>
        <dbReference type="PROSITE" id="PS51352"/>
    </source>
</evidence>
<dbReference type="PROSITE" id="PS00194">
    <property type="entry name" value="THIOREDOXIN_1"/>
    <property type="match status" value="1"/>
</dbReference>
<dbReference type="InterPro" id="IPR036249">
    <property type="entry name" value="Thioredoxin-like_sf"/>
</dbReference>
<dbReference type="PANTHER" id="PTHR45663:SF11">
    <property type="entry name" value="GEO12009P1"/>
    <property type="match status" value="1"/>
</dbReference>
<dbReference type="Gene3D" id="3.40.30.10">
    <property type="entry name" value="Glutaredoxin"/>
    <property type="match status" value="1"/>
</dbReference>
<evidence type="ECO:0000256" key="4">
    <source>
        <dbReference type="ARBA" id="ARBA00023157"/>
    </source>
</evidence>
<dbReference type="AlphaFoldDB" id="A0A1Z1MQW6"/>
<dbReference type="InterPro" id="IPR013766">
    <property type="entry name" value="Thioredoxin_domain"/>
</dbReference>
<geneLocation type="chloroplast" evidence="10"/>
<keyword evidence="10" id="KW-0150">Chloroplast</keyword>
<dbReference type="PIRSF" id="PIRSF000077">
    <property type="entry name" value="Thioredoxin"/>
    <property type="match status" value="1"/>
</dbReference>
<evidence type="ECO:0000256" key="8">
    <source>
        <dbReference type="PIRSR" id="PIRSR000077-4"/>
    </source>
</evidence>
<keyword evidence="2" id="KW-0813">Transport</keyword>
<feature type="active site" description="Nucleophile" evidence="7">
    <location>
        <position position="30"/>
    </location>
</feature>
<keyword evidence="3" id="KW-0249">Electron transport</keyword>
<feature type="site" description="Contributes to redox potential value" evidence="7">
    <location>
        <position position="32"/>
    </location>
</feature>
<feature type="site" description="Deprotonates C-terminal active site Cys" evidence="7">
    <location>
        <position position="24"/>
    </location>
</feature>
<dbReference type="CDD" id="cd02947">
    <property type="entry name" value="TRX_family"/>
    <property type="match status" value="1"/>
</dbReference>
<dbReference type="PROSITE" id="PS51352">
    <property type="entry name" value="THIOREDOXIN_2"/>
    <property type="match status" value="1"/>
</dbReference>
<dbReference type="GO" id="GO:0015035">
    <property type="term" value="F:protein-disulfide reductase activity"/>
    <property type="evidence" value="ECO:0007669"/>
    <property type="project" value="InterPro"/>
</dbReference>
<dbReference type="Pfam" id="PF00085">
    <property type="entry name" value="Thioredoxin"/>
    <property type="match status" value="1"/>
</dbReference>